<dbReference type="Proteomes" id="UP001304895">
    <property type="component" value="Unassembled WGS sequence"/>
</dbReference>
<evidence type="ECO:0000313" key="3">
    <source>
        <dbReference type="EMBL" id="KAK4132305.1"/>
    </source>
</evidence>
<dbReference type="InterPro" id="IPR011011">
    <property type="entry name" value="Znf_FYVE_PHD"/>
</dbReference>
<sequence length="458" mass="52034">MTSSRKRPRAEPELDNRAECPFSIKTVDPKDREQKKKKRRRTQNGEEDDTSLRINLQPSPFAPCGKFKTHQTMDLHYYVDPTKRWTDMTRYNSFVLNGVKYFSEGFIYVANDSSIERQKSSNEPMHPMTKSDDDWVARILEIRASDEHHVYARVYWMYWPDELPQGTHDGKKVVHSRQPYHGMNELVASNHMDIINVVSVTSQAQVKQWYEENDEEIQNALYWRQAFDVRTYELSTVEMVCSCNTPANPDKMLVGCTMDNCRKWMHEQCILDDALKATYDRLGADKPHLAPVTTKKEEEDADEAKRPPSPTETSGDASTQHSIDVKADAETDAVHVGTKDNVEVKQADDEDATTAPEDSVAERSAEPQATNDKASTDTRRKPTTAGKTTLSRKPGKARKKGEVNGDSSRPWEGLFEATLKMANIGPPMIEFRDLRDGVAGDKTWAEHVKCLLCGTEVN</sequence>
<proteinExistence type="predicted"/>
<dbReference type="SUPFAM" id="SSF57903">
    <property type="entry name" value="FYVE/PHD zinc finger"/>
    <property type="match status" value="1"/>
</dbReference>
<feature type="compositionally biased region" description="Basic and acidic residues" evidence="1">
    <location>
        <begin position="323"/>
        <end position="347"/>
    </location>
</feature>
<dbReference type="EMBL" id="MU853418">
    <property type="protein sequence ID" value="KAK4132305.1"/>
    <property type="molecule type" value="Genomic_DNA"/>
</dbReference>
<comment type="caution">
    <text evidence="3">The sequence shown here is derived from an EMBL/GenBank/DDBJ whole genome shotgun (WGS) entry which is preliminary data.</text>
</comment>
<dbReference type="PANTHER" id="PTHR46364">
    <property type="entry name" value="OS08G0421900 PROTEIN"/>
    <property type="match status" value="1"/>
</dbReference>
<dbReference type="CDD" id="cd04370">
    <property type="entry name" value="BAH"/>
    <property type="match status" value="1"/>
</dbReference>
<dbReference type="GO" id="GO:0003682">
    <property type="term" value="F:chromatin binding"/>
    <property type="evidence" value="ECO:0007669"/>
    <property type="project" value="InterPro"/>
</dbReference>
<dbReference type="Gene3D" id="3.30.40.10">
    <property type="entry name" value="Zinc/RING finger domain, C3HC4 (zinc finger)"/>
    <property type="match status" value="1"/>
</dbReference>
<evidence type="ECO:0000256" key="1">
    <source>
        <dbReference type="SAM" id="MobiDB-lite"/>
    </source>
</evidence>
<dbReference type="AlphaFoldDB" id="A0AAN6ZAX0"/>
<dbReference type="Gene3D" id="2.30.30.490">
    <property type="match status" value="1"/>
</dbReference>
<evidence type="ECO:0000259" key="2">
    <source>
        <dbReference type="PROSITE" id="PS51038"/>
    </source>
</evidence>
<accession>A0AAN6ZAX0</accession>
<reference evidence="3" key="2">
    <citation type="submission" date="2023-05" db="EMBL/GenBank/DDBJ databases">
        <authorList>
            <consortium name="Lawrence Berkeley National Laboratory"/>
            <person name="Steindorff A."/>
            <person name="Hensen N."/>
            <person name="Bonometti L."/>
            <person name="Westerberg I."/>
            <person name="Brannstrom I.O."/>
            <person name="Guillou S."/>
            <person name="Cros-Aarteil S."/>
            <person name="Calhoun S."/>
            <person name="Haridas S."/>
            <person name="Kuo A."/>
            <person name="Mondo S."/>
            <person name="Pangilinan J."/>
            <person name="Riley R."/>
            <person name="Labutti K."/>
            <person name="Andreopoulos B."/>
            <person name="Lipzen A."/>
            <person name="Chen C."/>
            <person name="Yanf M."/>
            <person name="Daum C."/>
            <person name="Ng V."/>
            <person name="Clum A."/>
            <person name="Ohm R."/>
            <person name="Martin F."/>
            <person name="Silar P."/>
            <person name="Natvig D."/>
            <person name="Lalanne C."/>
            <person name="Gautier V."/>
            <person name="Ament-Velasquez S.L."/>
            <person name="Kruys A."/>
            <person name="Hutchinson M.I."/>
            <person name="Powell A.J."/>
            <person name="Barry K."/>
            <person name="Miller A.N."/>
            <person name="Grigoriev I.V."/>
            <person name="Debuchy R."/>
            <person name="Gladieux P."/>
            <person name="Thoren M.H."/>
            <person name="Johannesson H."/>
        </authorList>
    </citation>
    <scope>NUCLEOTIDE SEQUENCE</scope>
    <source>
        <strain evidence="3">CBS 123565</strain>
    </source>
</reference>
<reference evidence="3" key="1">
    <citation type="journal article" date="2023" name="Mol. Phylogenet. Evol.">
        <title>Genome-scale phylogeny and comparative genomics of the fungal order Sordariales.</title>
        <authorList>
            <person name="Hensen N."/>
            <person name="Bonometti L."/>
            <person name="Westerberg I."/>
            <person name="Brannstrom I.O."/>
            <person name="Guillou S."/>
            <person name="Cros-Aarteil S."/>
            <person name="Calhoun S."/>
            <person name="Haridas S."/>
            <person name="Kuo A."/>
            <person name="Mondo S."/>
            <person name="Pangilinan J."/>
            <person name="Riley R."/>
            <person name="LaButti K."/>
            <person name="Andreopoulos B."/>
            <person name="Lipzen A."/>
            <person name="Chen C."/>
            <person name="Yan M."/>
            <person name="Daum C."/>
            <person name="Ng V."/>
            <person name="Clum A."/>
            <person name="Steindorff A."/>
            <person name="Ohm R.A."/>
            <person name="Martin F."/>
            <person name="Silar P."/>
            <person name="Natvig D.O."/>
            <person name="Lalanne C."/>
            <person name="Gautier V."/>
            <person name="Ament-Velasquez S.L."/>
            <person name="Kruys A."/>
            <person name="Hutchinson M.I."/>
            <person name="Powell A.J."/>
            <person name="Barry K."/>
            <person name="Miller A.N."/>
            <person name="Grigoriev I.V."/>
            <person name="Debuchy R."/>
            <person name="Gladieux P."/>
            <person name="Hiltunen Thoren M."/>
            <person name="Johannesson H."/>
        </authorList>
    </citation>
    <scope>NUCLEOTIDE SEQUENCE</scope>
    <source>
        <strain evidence="3">CBS 123565</strain>
    </source>
</reference>
<gene>
    <name evidence="3" type="ORF">BT67DRAFT_385484</name>
</gene>
<dbReference type="InterPro" id="IPR013083">
    <property type="entry name" value="Znf_RING/FYVE/PHD"/>
</dbReference>
<feature type="compositionally biased region" description="Polar residues" evidence="1">
    <location>
        <begin position="311"/>
        <end position="322"/>
    </location>
</feature>
<dbReference type="PROSITE" id="PS51038">
    <property type="entry name" value="BAH"/>
    <property type="match status" value="1"/>
</dbReference>
<keyword evidence="4" id="KW-1185">Reference proteome</keyword>
<feature type="region of interest" description="Disordered" evidence="1">
    <location>
        <begin position="288"/>
        <end position="410"/>
    </location>
</feature>
<dbReference type="InterPro" id="IPR043151">
    <property type="entry name" value="BAH_sf"/>
</dbReference>
<protein>
    <recommendedName>
        <fullName evidence="2">BAH domain-containing protein</fullName>
    </recommendedName>
</protein>
<organism evidence="3 4">
    <name type="scientific">Trichocladium antarcticum</name>
    <dbReference type="NCBI Taxonomy" id="1450529"/>
    <lineage>
        <taxon>Eukaryota</taxon>
        <taxon>Fungi</taxon>
        <taxon>Dikarya</taxon>
        <taxon>Ascomycota</taxon>
        <taxon>Pezizomycotina</taxon>
        <taxon>Sordariomycetes</taxon>
        <taxon>Sordariomycetidae</taxon>
        <taxon>Sordariales</taxon>
        <taxon>Chaetomiaceae</taxon>
        <taxon>Trichocladium</taxon>
    </lineage>
</organism>
<feature type="region of interest" description="Disordered" evidence="1">
    <location>
        <begin position="1"/>
        <end position="57"/>
    </location>
</feature>
<evidence type="ECO:0000313" key="4">
    <source>
        <dbReference type="Proteomes" id="UP001304895"/>
    </source>
</evidence>
<feature type="compositionally biased region" description="Basic and acidic residues" evidence="1">
    <location>
        <begin position="9"/>
        <end position="18"/>
    </location>
</feature>
<dbReference type="InterPro" id="IPR001025">
    <property type="entry name" value="BAH_dom"/>
</dbReference>
<feature type="compositionally biased region" description="Basic and acidic residues" evidence="1">
    <location>
        <begin position="288"/>
        <end position="306"/>
    </location>
</feature>
<name>A0AAN6ZAX0_9PEZI</name>
<feature type="domain" description="BAH" evidence="2">
    <location>
        <begin position="99"/>
        <end position="238"/>
    </location>
</feature>